<dbReference type="InterPro" id="IPR011992">
    <property type="entry name" value="EF-hand-dom_pair"/>
</dbReference>
<dbReference type="Proteomes" id="UP001055712">
    <property type="component" value="Unassembled WGS sequence"/>
</dbReference>
<feature type="compositionally biased region" description="Low complexity" evidence="2">
    <location>
        <begin position="385"/>
        <end position="398"/>
    </location>
</feature>
<sequence length="896" mass="93945">MADAQLLLQAAGAAVQEHQAGKLAPSVEDVLHLEKRWHTLPGASSGSVALEDAAALLGAEVLAGEPLEFVVAEVFPSGPPTLLGKRQFLTLAHVAEVAQSKAFDLVTAEDALRPQALPLSHKKRPPTIRDSHIDSWQIAAGAGQAAEQHNVPQYEPAAALATAAPGPLESHLSRASSLQPQAGPLEQGAPALSSADGSPAADAETVAEQQQAATHRQQLLSAGTSYQSVEDCERGSPTAGEADEAADEFQAKLNGLMRTISSGEAAVLPATPEGISTADEAATAGSGSAGDEQAPPSGKTRSSWESFNSAPGSGAADGSGNRQLVAHNSTTPPQQQQQQPMNDAMLAAAVAAGMTFMQHLQGAGGPQSSLADVDPRRVAAAVSAAAAASPSVGSASRAPGGGGGGYAPASPESHHPAATHRQPQQAIAEMMARLNMGDASAEQLQAVAETLNRQAAAKQQQSTQQQPASSRSMASSAASGDPSHQQQQQQHQEASRLARRQRAAAVVSVDHLQAPRALSIAGWEPMSTTDVQRCRATFQNKGYLDSPGMQRTCAMEYFSKLHMQAHIFHSAWQAADLDGTGSLNCREFCLFIQLLRSAQNGRTVPERLTAEEAAALLGEIPMPPAPPLMHIDAAHLRSVLGHSRQHSMTAQEADEAVMQGFDQDDDDDASSIGSGMTESVSGMSVSSRAAGAAANPYAMARPSAQRSGLGSVLGGGAPSYRPAAFGQMQRQASFGASVGCQPAHSLLEVAVHSAGVRSKYRKTLSNPIFTVSVRDSQGRLVELPVDTHPGHFRPETCTIHSSAIIRLGVQLQHIPPGSSLFVEIKHWKSDKRQFSTLAWAHVPLEMLVDAGPSSSRVRSGPVDLPLMKKPLDITRRRTTYRFKTGRTLHLTVRGIE</sequence>
<evidence type="ECO:0000259" key="4">
    <source>
        <dbReference type="PROSITE" id="PS51911"/>
    </source>
</evidence>
<reference evidence="5" key="2">
    <citation type="submission" date="2020-11" db="EMBL/GenBank/DDBJ databases">
        <authorList>
            <person name="Cecchin M."/>
            <person name="Marcolungo L."/>
            <person name="Rossato M."/>
            <person name="Girolomoni L."/>
            <person name="Cosentino E."/>
            <person name="Cuine S."/>
            <person name="Li-Beisson Y."/>
            <person name="Delledonne M."/>
            <person name="Ballottari M."/>
        </authorList>
    </citation>
    <scope>NUCLEOTIDE SEQUENCE</scope>
    <source>
        <strain evidence="5">211/11P</strain>
        <tissue evidence="5">Whole cell</tissue>
    </source>
</reference>
<feature type="domain" description="EF-hand" evidence="3">
    <location>
        <begin position="563"/>
        <end position="598"/>
    </location>
</feature>
<dbReference type="InterPro" id="IPR025939">
    <property type="entry name" value="Aida_C"/>
</dbReference>
<feature type="region of interest" description="Disordered" evidence="2">
    <location>
        <begin position="452"/>
        <end position="501"/>
    </location>
</feature>
<feature type="region of interest" description="Disordered" evidence="2">
    <location>
        <begin position="280"/>
        <end position="341"/>
    </location>
</feature>
<evidence type="ECO:0000313" key="6">
    <source>
        <dbReference type="Proteomes" id="UP001055712"/>
    </source>
</evidence>
<dbReference type="InterPro" id="IPR018247">
    <property type="entry name" value="EF_Hand_1_Ca_BS"/>
</dbReference>
<feature type="compositionally biased region" description="Low complexity" evidence="2">
    <location>
        <begin position="200"/>
        <end position="214"/>
    </location>
</feature>
<evidence type="ECO:0000256" key="2">
    <source>
        <dbReference type="SAM" id="MobiDB-lite"/>
    </source>
</evidence>
<dbReference type="AlphaFoldDB" id="A0A9D4YSM9"/>
<feature type="domain" description="C2 Aida-type" evidence="4">
    <location>
        <begin position="737"/>
        <end position="895"/>
    </location>
</feature>
<name>A0A9D4YSM9_CHLVU</name>
<reference evidence="5" key="1">
    <citation type="journal article" date="2019" name="Plant J.">
        <title>Chlorella vulgaris genome assembly and annotation reveals the molecular basis for metabolic acclimation to high light conditions.</title>
        <authorList>
            <person name="Cecchin M."/>
            <person name="Marcolungo L."/>
            <person name="Rossato M."/>
            <person name="Girolomoni L."/>
            <person name="Cosentino E."/>
            <person name="Cuine S."/>
            <person name="Li-Beisson Y."/>
            <person name="Delledonne M."/>
            <person name="Ballottari M."/>
        </authorList>
    </citation>
    <scope>NUCLEOTIDE SEQUENCE</scope>
    <source>
        <strain evidence="5">211/11P</strain>
    </source>
</reference>
<evidence type="ECO:0000256" key="1">
    <source>
        <dbReference type="ARBA" id="ARBA00022837"/>
    </source>
</evidence>
<organism evidence="5 6">
    <name type="scientific">Chlorella vulgaris</name>
    <name type="common">Green alga</name>
    <dbReference type="NCBI Taxonomy" id="3077"/>
    <lineage>
        <taxon>Eukaryota</taxon>
        <taxon>Viridiplantae</taxon>
        <taxon>Chlorophyta</taxon>
        <taxon>core chlorophytes</taxon>
        <taxon>Trebouxiophyceae</taxon>
        <taxon>Chlorellales</taxon>
        <taxon>Chlorellaceae</taxon>
        <taxon>Chlorella clade</taxon>
        <taxon>Chlorella</taxon>
    </lineage>
</organism>
<dbReference type="EMBL" id="SIDB01000014">
    <property type="protein sequence ID" value="KAI3423848.1"/>
    <property type="molecule type" value="Genomic_DNA"/>
</dbReference>
<dbReference type="PROSITE" id="PS50222">
    <property type="entry name" value="EF_HAND_2"/>
    <property type="match status" value="1"/>
</dbReference>
<feature type="compositionally biased region" description="Low complexity" evidence="2">
    <location>
        <begin position="332"/>
        <end position="341"/>
    </location>
</feature>
<dbReference type="OrthoDB" id="510663at2759"/>
<dbReference type="PANTHER" id="PTHR28654">
    <property type="entry name" value="AXIN INTERACTOR, DORSALIZATION-ASSOCIATED PROTEIN"/>
    <property type="match status" value="1"/>
</dbReference>
<feature type="compositionally biased region" description="Polar residues" evidence="2">
    <location>
        <begin position="299"/>
        <end position="308"/>
    </location>
</feature>
<dbReference type="PANTHER" id="PTHR28654:SF1">
    <property type="entry name" value="AXIN INTERACTOR, DORSALIZATION-ASSOCIATED PROTEIN"/>
    <property type="match status" value="1"/>
</dbReference>
<dbReference type="InterPro" id="IPR035892">
    <property type="entry name" value="C2_domain_sf"/>
</dbReference>
<evidence type="ECO:0000259" key="3">
    <source>
        <dbReference type="PROSITE" id="PS50222"/>
    </source>
</evidence>
<dbReference type="GO" id="GO:0005509">
    <property type="term" value="F:calcium ion binding"/>
    <property type="evidence" value="ECO:0007669"/>
    <property type="project" value="InterPro"/>
</dbReference>
<dbReference type="PROSITE" id="PS00018">
    <property type="entry name" value="EF_HAND_1"/>
    <property type="match status" value="1"/>
</dbReference>
<feature type="region of interest" description="Disordered" evidence="2">
    <location>
        <begin position="661"/>
        <end position="683"/>
    </location>
</feature>
<comment type="caution">
    <text evidence="5">The sequence shown here is derived from an EMBL/GenBank/DDBJ whole genome shotgun (WGS) entry which is preliminary data.</text>
</comment>
<dbReference type="GO" id="GO:0016020">
    <property type="term" value="C:membrane"/>
    <property type="evidence" value="ECO:0007669"/>
    <property type="project" value="TreeGrafter"/>
</dbReference>
<dbReference type="Gene3D" id="2.60.40.150">
    <property type="entry name" value="C2 domain"/>
    <property type="match status" value="1"/>
</dbReference>
<gene>
    <name evidence="5" type="ORF">D9Q98_009683</name>
</gene>
<feature type="compositionally biased region" description="Low complexity" evidence="2">
    <location>
        <begin position="454"/>
        <end position="492"/>
    </location>
</feature>
<protein>
    <recommendedName>
        <fullName evidence="7">EF-hand domain-containing protein</fullName>
    </recommendedName>
</protein>
<dbReference type="SUPFAM" id="SSF47473">
    <property type="entry name" value="EF-hand"/>
    <property type="match status" value="1"/>
</dbReference>
<proteinExistence type="predicted"/>
<feature type="compositionally biased region" description="Low complexity" evidence="2">
    <location>
        <begin position="309"/>
        <end position="320"/>
    </location>
</feature>
<feature type="region of interest" description="Disordered" evidence="2">
    <location>
        <begin position="385"/>
        <end position="424"/>
    </location>
</feature>
<dbReference type="Pfam" id="PF14186">
    <property type="entry name" value="Aida_C2"/>
    <property type="match status" value="1"/>
</dbReference>
<evidence type="ECO:0000313" key="5">
    <source>
        <dbReference type="EMBL" id="KAI3423848.1"/>
    </source>
</evidence>
<dbReference type="GO" id="GO:0035091">
    <property type="term" value="F:phosphatidylinositol binding"/>
    <property type="evidence" value="ECO:0007669"/>
    <property type="project" value="TreeGrafter"/>
</dbReference>
<dbReference type="InterPro" id="IPR002048">
    <property type="entry name" value="EF_hand_dom"/>
</dbReference>
<keyword evidence="1" id="KW-0106">Calcium</keyword>
<dbReference type="PROSITE" id="PS51911">
    <property type="entry name" value="C2_AIDA"/>
    <property type="match status" value="1"/>
</dbReference>
<evidence type="ECO:0008006" key="7">
    <source>
        <dbReference type="Google" id="ProtNLM"/>
    </source>
</evidence>
<accession>A0A9D4YSM9</accession>
<keyword evidence="6" id="KW-1185">Reference proteome</keyword>
<dbReference type="Gene3D" id="1.10.238.10">
    <property type="entry name" value="EF-hand"/>
    <property type="match status" value="1"/>
</dbReference>
<feature type="region of interest" description="Disordered" evidence="2">
    <location>
        <begin position="163"/>
        <end position="218"/>
    </location>
</feature>